<keyword evidence="1 2" id="KW-0129">CBS domain</keyword>
<dbReference type="InterPro" id="IPR000644">
    <property type="entry name" value="CBS_dom"/>
</dbReference>
<gene>
    <name evidence="4" type="ORF">DK389_05440</name>
</gene>
<dbReference type="CDD" id="cd04623">
    <property type="entry name" value="CBS_pair_bac_euk"/>
    <property type="match status" value="1"/>
</dbReference>
<evidence type="ECO:0000256" key="1">
    <source>
        <dbReference type="ARBA" id="ARBA00023122"/>
    </source>
</evidence>
<dbReference type="PANTHER" id="PTHR43080:SF2">
    <property type="entry name" value="CBS DOMAIN-CONTAINING PROTEIN"/>
    <property type="match status" value="1"/>
</dbReference>
<protein>
    <submittedName>
        <fullName evidence="4">Inosine-5-monophosphate dehydrogenase</fullName>
    </submittedName>
</protein>
<proteinExistence type="predicted"/>
<dbReference type="Gene3D" id="3.10.580.10">
    <property type="entry name" value="CBS-domain"/>
    <property type="match status" value="1"/>
</dbReference>
<accession>A0A2U8W1W7</accession>
<dbReference type="KEGG" id="mets:DK389_05440"/>
<dbReference type="RefSeq" id="WP_109887928.1">
    <property type="nucleotide sequence ID" value="NZ_CP029550.1"/>
</dbReference>
<organism evidence="4 5">
    <name type="scientific">Methylobacterium durans</name>
    <dbReference type="NCBI Taxonomy" id="2202825"/>
    <lineage>
        <taxon>Bacteria</taxon>
        <taxon>Pseudomonadati</taxon>
        <taxon>Pseudomonadota</taxon>
        <taxon>Alphaproteobacteria</taxon>
        <taxon>Hyphomicrobiales</taxon>
        <taxon>Methylobacteriaceae</taxon>
        <taxon>Methylobacterium</taxon>
    </lineage>
</organism>
<keyword evidence="5" id="KW-1185">Reference proteome</keyword>
<dbReference type="PROSITE" id="PS51371">
    <property type="entry name" value="CBS"/>
    <property type="match status" value="2"/>
</dbReference>
<evidence type="ECO:0000313" key="4">
    <source>
        <dbReference type="EMBL" id="AWN40084.1"/>
    </source>
</evidence>
<name>A0A2U8W1W7_9HYPH</name>
<evidence type="ECO:0000259" key="3">
    <source>
        <dbReference type="PROSITE" id="PS51371"/>
    </source>
</evidence>
<dbReference type="PANTHER" id="PTHR43080">
    <property type="entry name" value="CBS DOMAIN-CONTAINING PROTEIN CBSX3, MITOCHONDRIAL"/>
    <property type="match status" value="1"/>
</dbReference>
<dbReference type="OrthoDB" id="9807125at2"/>
<dbReference type="SMART" id="SM00116">
    <property type="entry name" value="CBS"/>
    <property type="match status" value="2"/>
</dbReference>
<dbReference type="Proteomes" id="UP000245926">
    <property type="component" value="Chromosome"/>
</dbReference>
<dbReference type="InterPro" id="IPR051257">
    <property type="entry name" value="Diverse_CBS-Domain"/>
</dbReference>
<dbReference type="SUPFAM" id="SSF54631">
    <property type="entry name" value="CBS-domain pair"/>
    <property type="match status" value="1"/>
</dbReference>
<dbReference type="InterPro" id="IPR046342">
    <property type="entry name" value="CBS_dom_sf"/>
</dbReference>
<feature type="domain" description="CBS" evidence="3">
    <location>
        <begin position="8"/>
        <end position="68"/>
    </location>
</feature>
<evidence type="ECO:0000256" key="2">
    <source>
        <dbReference type="PROSITE-ProRule" id="PRU00703"/>
    </source>
</evidence>
<dbReference type="Pfam" id="PF00571">
    <property type="entry name" value="CBS"/>
    <property type="match status" value="2"/>
</dbReference>
<dbReference type="EMBL" id="CP029550">
    <property type="protein sequence ID" value="AWN40084.1"/>
    <property type="molecule type" value="Genomic_DNA"/>
</dbReference>
<feature type="domain" description="CBS" evidence="3">
    <location>
        <begin position="76"/>
        <end position="132"/>
    </location>
</feature>
<dbReference type="AlphaFoldDB" id="A0A2U8W1W7"/>
<dbReference type="InterPro" id="IPR044725">
    <property type="entry name" value="CBSX3_CBS_dom"/>
</dbReference>
<evidence type="ECO:0000313" key="5">
    <source>
        <dbReference type="Proteomes" id="UP000245926"/>
    </source>
</evidence>
<reference evidence="5" key="1">
    <citation type="submission" date="2018-05" db="EMBL/GenBank/DDBJ databases">
        <title>Complete Genome Sequence of Methylobacterium sp. 17SD2-17.</title>
        <authorList>
            <person name="Srinivasan S."/>
        </authorList>
    </citation>
    <scope>NUCLEOTIDE SEQUENCE [LARGE SCALE GENOMIC DNA]</scope>
    <source>
        <strain evidence="5">17SD2-17</strain>
    </source>
</reference>
<sequence length="143" mass="15531">MTVAHILAEKGSSVVTVQPERTLDDAIHLLADKGIGALVVCDTEGHIAGILSERDITRALAHQGATALDALVSSHMTADVTTCRRETTNEEIMRLMTDGRFRHMPVCENGRLVGLVSIGDVVKRRLPTLQAEQRAMRDYITGA</sequence>